<name>A0ACC1PIX7_9PEZI</name>
<accession>A0ACC1PIX7</accession>
<dbReference type="Proteomes" id="UP001143856">
    <property type="component" value="Unassembled WGS sequence"/>
</dbReference>
<gene>
    <name evidence="1" type="ORF">NUW58_g1711</name>
</gene>
<reference evidence="1" key="1">
    <citation type="submission" date="2022-10" db="EMBL/GenBank/DDBJ databases">
        <title>Genome Sequence of Xylaria curta.</title>
        <authorList>
            <person name="Buettner E."/>
        </authorList>
    </citation>
    <scope>NUCLEOTIDE SEQUENCE</scope>
    <source>
        <strain evidence="1">Babe10</strain>
    </source>
</reference>
<sequence length="228" mass="25857">MAQETPAAAAGVGRSAGIRSGGLAMRPYGIERSRVGQRLKAVVAANHLRLSCRIWTRPTSLFAARHVRHAPALSPIYLHSWSFPGGAVDEGELSKETVVREFKEEVNLDVRVVSIEGETLWGETEDRLDDTWHCSFFVVEQIDSSQVPQVMEPMKHVAVGWMRWDELWEGILAHINGNKEWRGTVEVIVDNRGTTEKRIERMSFFETMNNMVKEYPDRSDLACLEKHL</sequence>
<evidence type="ECO:0000313" key="1">
    <source>
        <dbReference type="EMBL" id="KAJ2993871.1"/>
    </source>
</evidence>
<proteinExistence type="predicted"/>
<dbReference type="EMBL" id="JAPDGR010000196">
    <property type="protein sequence ID" value="KAJ2993871.1"/>
    <property type="molecule type" value="Genomic_DNA"/>
</dbReference>
<evidence type="ECO:0000313" key="2">
    <source>
        <dbReference type="Proteomes" id="UP001143856"/>
    </source>
</evidence>
<protein>
    <submittedName>
        <fullName evidence="1">Uncharacterized protein</fullName>
    </submittedName>
</protein>
<comment type="caution">
    <text evidence="1">The sequence shown here is derived from an EMBL/GenBank/DDBJ whole genome shotgun (WGS) entry which is preliminary data.</text>
</comment>
<organism evidence="1 2">
    <name type="scientific">Xylaria curta</name>
    <dbReference type="NCBI Taxonomy" id="42375"/>
    <lineage>
        <taxon>Eukaryota</taxon>
        <taxon>Fungi</taxon>
        <taxon>Dikarya</taxon>
        <taxon>Ascomycota</taxon>
        <taxon>Pezizomycotina</taxon>
        <taxon>Sordariomycetes</taxon>
        <taxon>Xylariomycetidae</taxon>
        <taxon>Xylariales</taxon>
        <taxon>Xylariaceae</taxon>
        <taxon>Xylaria</taxon>
    </lineage>
</organism>
<keyword evidence="2" id="KW-1185">Reference proteome</keyword>